<organism evidence="1 2">
    <name type="scientific">Desulforamulus putei DSM 12395</name>
    <dbReference type="NCBI Taxonomy" id="1121429"/>
    <lineage>
        <taxon>Bacteria</taxon>
        <taxon>Bacillati</taxon>
        <taxon>Bacillota</taxon>
        <taxon>Clostridia</taxon>
        <taxon>Eubacteriales</taxon>
        <taxon>Peptococcaceae</taxon>
        <taxon>Desulforamulus</taxon>
    </lineage>
</organism>
<protein>
    <submittedName>
        <fullName evidence="1">Uncharacterized protein</fullName>
    </submittedName>
</protein>
<dbReference type="EMBL" id="FQUY01000016">
    <property type="protein sequence ID" value="SHF26194.1"/>
    <property type="molecule type" value="Genomic_DNA"/>
</dbReference>
<reference evidence="2" key="1">
    <citation type="submission" date="2016-11" db="EMBL/GenBank/DDBJ databases">
        <authorList>
            <person name="Varghese N."/>
            <person name="Submissions S."/>
        </authorList>
    </citation>
    <scope>NUCLEOTIDE SEQUENCE [LARGE SCALE GENOMIC DNA]</scope>
    <source>
        <strain evidence="2">DSM 12395</strain>
    </source>
</reference>
<dbReference type="AlphaFoldDB" id="A0A1M5A7P9"/>
<gene>
    <name evidence="1" type="ORF">SAMN02745133_02201</name>
</gene>
<dbReference type="Proteomes" id="UP000184148">
    <property type="component" value="Unassembled WGS sequence"/>
</dbReference>
<evidence type="ECO:0000313" key="1">
    <source>
        <dbReference type="EMBL" id="SHF26194.1"/>
    </source>
</evidence>
<keyword evidence="2" id="KW-1185">Reference proteome</keyword>
<evidence type="ECO:0000313" key="2">
    <source>
        <dbReference type="Proteomes" id="UP000184148"/>
    </source>
</evidence>
<sequence>MSTMDVYLVTRIDGLTTRVVAKSHEQAKCLAAKKWGLKAG</sequence>
<accession>A0A1M5A7P9</accession>
<dbReference type="STRING" id="1121429.SAMN02745133_02201"/>
<name>A0A1M5A7P9_9FIRM</name>
<proteinExistence type="predicted"/>